<feature type="region of interest" description="Disordered" evidence="2">
    <location>
        <begin position="401"/>
        <end position="427"/>
    </location>
</feature>
<dbReference type="Pfam" id="PF13469">
    <property type="entry name" value="Sulfotransfer_3"/>
    <property type="match status" value="1"/>
</dbReference>
<accession>G6EAA1</accession>
<dbReference type="EMBL" id="AGFM01000016">
    <property type="protein sequence ID" value="EHJ61763.1"/>
    <property type="molecule type" value="Genomic_DNA"/>
</dbReference>
<organism evidence="3 4">
    <name type="scientific">Novosphingobium pentaromativorans US6-1</name>
    <dbReference type="NCBI Taxonomy" id="1088721"/>
    <lineage>
        <taxon>Bacteria</taxon>
        <taxon>Pseudomonadati</taxon>
        <taxon>Pseudomonadota</taxon>
        <taxon>Alphaproteobacteria</taxon>
        <taxon>Sphingomonadales</taxon>
        <taxon>Sphingomonadaceae</taxon>
        <taxon>Novosphingobium</taxon>
    </lineage>
</organism>
<comment type="caution">
    <text evidence="3">The sequence shown here is derived from an EMBL/GenBank/DDBJ whole genome shotgun (WGS) entry which is preliminary data.</text>
</comment>
<evidence type="ECO:0000256" key="1">
    <source>
        <dbReference type="ARBA" id="ARBA00022679"/>
    </source>
</evidence>
<sequence length="427" mass="48889">MRCPINRIFSPVHLDIGKATRISSEFGRGRLTKPQIRTKTEQSAAVYVIPEASRISRPDWPGYDADFLHSNIRNAQLAHESALLLTDSLPDHAPDGTGAHESASSLPDLGPPAPNLFVIGASKSGSSALHAYLKPHPDICMSSEKEPCFFVDQSELERAWPIMARRPCSHDPQAYLALWKEGATARYRGEGSVYYSQAPHRSGVPARIAEACPDARIIYTVREPVTRAISHYWQRYKEFQEVRPIGQAVREDPLYRDTSDYALQLQAYLQYFDREQIHVVVAEELRTRRREVLASVIDWLGLAPFEYHETQLSDRHRSPPTSRRQRFAAVRNLRDSALWAILRTRLPRGWIDWLRESSTVTFDKAEVDESEARQFLSEYLNPRRAAFEDLIGRKLDMWDEKPRETRTAATQDRAVTPIDARRTQTER</sequence>
<dbReference type="PANTHER" id="PTHR10605">
    <property type="entry name" value="HEPARAN SULFATE SULFOTRANSFERASE"/>
    <property type="match status" value="1"/>
</dbReference>
<evidence type="ECO:0000313" key="4">
    <source>
        <dbReference type="Proteomes" id="UP000004030"/>
    </source>
</evidence>
<dbReference type="PANTHER" id="PTHR10605:SF56">
    <property type="entry name" value="BIFUNCTIONAL HEPARAN SULFATE N-DEACETYLASE_N-SULFOTRANSFERASE"/>
    <property type="match status" value="1"/>
</dbReference>
<keyword evidence="1 3" id="KW-0808">Transferase</keyword>
<feature type="region of interest" description="Disordered" evidence="2">
    <location>
        <begin position="88"/>
        <end position="107"/>
    </location>
</feature>
<evidence type="ECO:0000256" key="2">
    <source>
        <dbReference type="SAM" id="MobiDB-lite"/>
    </source>
</evidence>
<proteinExistence type="predicted"/>
<evidence type="ECO:0000313" key="3">
    <source>
        <dbReference type="EMBL" id="EHJ61763.1"/>
    </source>
</evidence>
<dbReference type="AlphaFoldDB" id="G6EAA1"/>
<gene>
    <name evidence="3" type="ORF">NSU_1272</name>
</gene>
<dbReference type="Proteomes" id="UP000004030">
    <property type="component" value="Unassembled WGS sequence"/>
</dbReference>
<dbReference type="SUPFAM" id="SSF52540">
    <property type="entry name" value="P-loop containing nucleoside triphosphate hydrolases"/>
    <property type="match status" value="1"/>
</dbReference>
<keyword evidence="4" id="KW-1185">Reference proteome</keyword>
<dbReference type="InterPro" id="IPR027417">
    <property type="entry name" value="P-loop_NTPase"/>
</dbReference>
<dbReference type="GO" id="GO:0008146">
    <property type="term" value="F:sulfotransferase activity"/>
    <property type="evidence" value="ECO:0007669"/>
    <property type="project" value="InterPro"/>
</dbReference>
<dbReference type="eggNOG" id="COG4424">
    <property type="taxonomic scope" value="Bacteria"/>
</dbReference>
<reference evidence="3 4" key="1">
    <citation type="journal article" date="2012" name="J. Bacteriol.">
        <title>Genome sequence of benzo(a)pyrene-degrading bacterium Novosphingobium pentaromativorans US6-1.</title>
        <authorList>
            <person name="Luo Y.R."/>
            <person name="Kang S.G."/>
            <person name="Kim S.J."/>
            <person name="Kim M.R."/>
            <person name="Li N."/>
            <person name="Lee J.H."/>
            <person name="Kwon K.K."/>
        </authorList>
    </citation>
    <scope>NUCLEOTIDE SEQUENCE [LARGE SCALE GENOMIC DNA]</scope>
    <source>
        <strain evidence="3 4">US6-1</strain>
    </source>
</reference>
<protein>
    <submittedName>
        <fullName evidence="3">Sulfotransferase</fullName>
    </submittedName>
</protein>
<name>G6EAA1_9SPHN</name>
<dbReference type="PATRIC" id="fig|1088721.3.peg.1255"/>
<dbReference type="Gene3D" id="3.40.50.300">
    <property type="entry name" value="P-loop containing nucleotide triphosphate hydrolases"/>
    <property type="match status" value="1"/>
</dbReference>
<dbReference type="InterPro" id="IPR037359">
    <property type="entry name" value="NST/OST"/>
</dbReference>